<reference evidence="4 5" key="1">
    <citation type="submission" date="2009-11" db="EMBL/GenBank/DDBJ databases">
        <title>Annotation of Allomyces macrogynus ATCC 38327.</title>
        <authorList>
            <consortium name="The Broad Institute Genome Sequencing Platform"/>
            <person name="Russ C."/>
            <person name="Cuomo C."/>
            <person name="Burger G."/>
            <person name="Gray M.W."/>
            <person name="Holland P.W.H."/>
            <person name="King N."/>
            <person name="Lang F.B.F."/>
            <person name="Roger A.J."/>
            <person name="Ruiz-Trillo I."/>
            <person name="Young S.K."/>
            <person name="Zeng Q."/>
            <person name="Gargeya S."/>
            <person name="Fitzgerald M."/>
            <person name="Haas B."/>
            <person name="Abouelleil A."/>
            <person name="Alvarado L."/>
            <person name="Arachchi H.M."/>
            <person name="Berlin A."/>
            <person name="Chapman S.B."/>
            <person name="Gearin G."/>
            <person name="Goldberg J."/>
            <person name="Griggs A."/>
            <person name="Gujja S."/>
            <person name="Hansen M."/>
            <person name="Heiman D."/>
            <person name="Howarth C."/>
            <person name="Larimer J."/>
            <person name="Lui A."/>
            <person name="MacDonald P.J.P."/>
            <person name="McCowen C."/>
            <person name="Montmayeur A."/>
            <person name="Murphy C."/>
            <person name="Neiman D."/>
            <person name="Pearson M."/>
            <person name="Priest M."/>
            <person name="Roberts A."/>
            <person name="Saif S."/>
            <person name="Shea T."/>
            <person name="Sisk P."/>
            <person name="Stolte C."/>
            <person name="Sykes S."/>
            <person name="Wortman J."/>
            <person name="Nusbaum C."/>
            <person name="Birren B."/>
        </authorList>
    </citation>
    <scope>NUCLEOTIDE SEQUENCE [LARGE SCALE GENOMIC DNA]</scope>
    <source>
        <strain evidence="4 5">ATCC 38327</strain>
    </source>
</reference>
<dbReference type="Proteomes" id="UP000054350">
    <property type="component" value="Unassembled WGS sequence"/>
</dbReference>
<evidence type="ECO:0000256" key="2">
    <source>
        <dbReference type="SAM" id="MobiDB-lite"/>
    </source>
</evidence>
<dbReference type="GO" id="GO:0003723">
    <property type="term" value="F:RNA binding"/>
    <property type="evidence" value="ECO:0007669"/>
    <property type="project" value="UniProtKB-UniRule"/>
</dbReference>
<sequence length="432" mass="45974">MHILPKPLLNCNDTTMSASPAKAAPASPIREYNQQVAAREAADAAAAVAAAAALADAAAAADEAAIAAAAAAAAAVADGGASAPNESAAVSASAPNEKPTPTAAPASSYAGDDLDDDRDAANPGNQLYVRGLGFRCTEEDVRELFEPYGPIQELSLVRDPHLNECRGRADAPPQRRPASTLAGTRRAVNSTTARVAPYGSDRPYDRDRTNNYDRDRLYDRTSYVRGASYYCSAGGSYGSYCRDRDPYYARERSPPPSRSAAPRDHYPAAGGDYAGYYAGAGGRDYGYDREYLPPPPPRSAARDAYPPRDRSVGGYAPDRRAPPMPGGVDDVYAAYSGQVLELEKNAEMAVRYLQQIVAARAPVLRSGWKAVLAVYTAMAARKTHEPLFTFSFDAAKALQVGTVLLRHPQHSVIANRTIGTSRSRAAHLTAFQ</sequence>
<gene>
    <name evidence="4" type="ORF">AMAG_18609</name>
</gene>
<feature type="compositionally biased region" description="Basic and acidic residues" evidence="2">
    <location>
        <begin position="202"/>
        <end position="213"/>
    </location>
</feature>
<keyword evidence="1" id="KW-0694">RNA-binding</keyword>
<dbReference type="EMBL" id="GG745336">
    <property type="protein sequence ID" value="KNE60802.1"/>
    <property type="molecule type" value="Genomic_DNA"/>
</dbReference>
<feature type="region of interest" description="Disordered" evidence="2">
    <location>
        <begin position="81"/>
        <end position="124"/>
    </location>
</feature>
<dbReference type="InterPro" id="IPR015403">
    <property type="entry name" value="Mon2/Sec7/BIG1-like_HDS"/>
</dbReference>
<dbReference type="Pfam" id="PF00076">
    <property type="entry name" value="RRM_1"/>
    <property type="match status" value="1"/>
</dbReference>
<dbReference type="InterPro" id="IPR035979">
    <property type="entry name" value="RBD_domain_sf"/>
</dbReference>
<dbReference type="Gene3D" id="3.30.70.330">
    <property type="match status" value="1"/>
</dbReference>
<accession>A0A0L0SED4</accession>
<dbReference type="SUPFAM" id="SSF54928">
    <property type="entry name" value="RNA-binding domain, RBD"/>
    <property type="match status" value="1"/>
</dbReference>
<dbReference type="PROSITE" id="PS50102">
    <property type="entry name" value="RRM"/>
    <property type="match status" value="1"/>
</dbReference>
<evidence type="ECO:0000313" key="5">
    <source>
        <dbReference type="Proteomes" id="UP000054350"/>
    </source>
</evidence>
<evidence type="ECO:0000259" key="3">
    <source>
        <dbReference type="PROSITE" id="PS50102"/>
    </source>
</evidence>
<feature type="compositionally biased region" description="Polar residues" evidence="2">
    <location>
        <begin position="84"/>
        <end position="94"/>
    </location>
</feature>
<dbReference type="STRING" id="578462.A0A0L0SED4"/>
<dbReference type="Pfam" id="PF09324">
    <property type="entry name" value="Sec7-like_HDS"/>
    <property type="match status" value="1"/>
</dbReference>
<dbReference type="CDD" id="cd00590">
    <property type="entry name" value="RRM_SF"/>
    <property type="match status" value="1"/>
</dbReference>
<organism evidence="4 5">
    <name type="scientific">Allomyces macrogynus (strain ATCC 38327)</name>
    <name type="common">Allomyces javanicus var. macrogynus</name>
    <dbReference type="NCBI Taxonomy" id="578462"/>
    <lineage>
        <taxon>Eukaryota</taxon>
        <taxon>Fungi</taxon>
        <taxon>Fungi incertae sedis</taxon>
        <taxon>Blastocladiomycota</taxon>
        <taxon>Blastocladiomycetes</taxon>
        <taxon>Blastocladiales</taxon>
        <taxon>Blastocladiaceae</taxon>
        <taxon>Allomyces</taxon>
    </lineage>
</organism>
<feature type="compositionally biased region" description="Low complexity" evidence="2">
    <location>
        <begin position="99"/>
        <end position="108"/>
    </location>
</feature>
<feature type="domain" description="RRM" evidence="3">
    <location>
        <begin position="125"/>
        <end position="169"/>
    </location>
</feature>
<dbReference type="OrthoDB" id="6159137at2759"/>
<evidence type="ECO:0000256" key="1">
    <source>
        <dbReference type="PROSITE-ProRule" id="PRU00176"/>
    </source>
</evidence>
<dbReference type="InterPro" id="IPR000504">
    <property type="entry name" value="RRM_dom"/>
</dbReference>
<feature type="region of interest" description="Disordered" evidence="2">
    <location>
        <begin position="1"/>
        <end position="26"/>
    </location>
</feature>
<name>A0A0L0SED4_ALLM3</name>
<proteinExistence type="predicted"/>
<feature type="region of interest" description="Disordered" evidence="2">
    <location>
        <begin position="164"/>
        <end position="213"/>
    </location>
</feature>
<evidence type="ECO:0000313" key="4">
    <source>
        <dbReference type="EMBL" id="KNE60802.1"/>
    </source>
</evidence>
<feature type="region of interest" description="Disordered" evidence="2">
    <location>
        <begin position="287"/>
        <end position="322"/>
    </location>
</feature>
<reference evidence="5" key="2">
    <citation type="submission" date="2009-11" db="EMBL/GenBank/DDBJ databases">
        <title>The Genome Sequence of Allomyces macrogynus strain ATCC 38327.</title>
        <authorList>
            <consortium name="The Broad Institute Genome Sequencing Platform"/>
            <person name="Russ C."/>
            <person name="Cuomo C."/>
            <person name="Shea T."/>
            <person name="Young S.K."/>
            <person name="Zeng Q."/>
            <person name="Koehrsen M."/>
            <person name="Haas B."/>
            <person name="Borodovsky M."/>
            <person name="Guigo R."/>
            <person name="Alvarado L."/>
            <person name="Berlin A."/>
            <person name="Borenstein D."/>
            <person name="Chen Z."/>
            <person name="Engels R."/>
            <person name="Freedman E."/>
            <person name="Gellesch M."/>
            <person name="Goldberg J."/>
            <person name="Griggs A."/>
            <person name="Gujja S."/>
            <person name="Heiman D."/>
            <person name="Hepburn T."/>
            <person name="Howarth C."/>
            <person name="Jen D."/>
            <person name="Larson L."/>
            <person name="Lewis B."/>
            <person name="Mehta T."/>
            <person name="Park D."/>
            <person name="Pearson M."/>
            <person name="Roberts A."/>
            <person name="Saif S."/>
            <person name="Shenoy N."/>
            <person name="Sisk P."/>
            <person name="Stolte C."/>
            <person name="Sykes S."/>
            <person name="Walk T."/>
            <person name="White J."/>
            <person name="Yandava C."/>
            <person name="Burger G."/>
            <person name="Gray M.W."/>
            <person name="Holland P.W.H."/>
            <person name="King N."/>
            <person name="Lang F.B.F."/>
            <person name="Roger A.J."/>
            <person name="Ruiz-Trillo I."/>
            <person name="Lander E."/>
            <person name="Nusbaum C."/>
        </authorList>
    </citation>
    <scope>NUCLEOTIDE SEQUENCE [LARGE SCALE GENOMIC DNA]</scope>
    <source>
        <strain evidence="5">ATCC 38327</strain>
    </source>
</reference>
<feature type="compositionally biased region" description="Low complexity" evidence="2">
    <location>
        <begin position="17"/>
        <end position="26"/>
    </location>
</feature>
<keyword evidence="5" id="KW-1185">Reference proteome</keyword>
<protein>
    <recommendedName>
        <fullName evidence="3">RRM domain-containing protein</fullName>
    </recommendedName>
</protein>
<feature type="region of interest" description="Disordered" evidence="2">
    <location>
        <begin position="247"/>
        <end position="266"/>
    </location>
</feature>
<dbReference type="EMBL" id="GG745336">
    <property type="protein sequence ID" value="KNE60801.1"/>
    <property type="molecule type" value="Genomic_DNA"/>
</dbReference>
<dbReference type="VEuPathDB" id="FungiDB:AMAG_18609"/>
<dbReference type="InterPro" id="IPR012677">
    <property type="entry name" value="Nucleotide-bd_a/b_plait_sf"/>
</dbReference>
<dbReference type="AlphaFoldDB" id="A0A0L0SED4"/>
<feature type="compositionally biased region" description="Basic and acidic residues" evidence="2">
    <location>
        <begin position="305"/>
        <end position="321"/>
    </location>
</feature>